<feature type="compositionally biased region" description="Basic residues" evidence="1">
    <location>
        <begin position="172"/>
        <end position="182"/>
    </location>
</feature>
<feature type="chain" id="PRO_5020470648" evidence="2">
    <location>
        <begin position="25"/>
        <end position="599"/>
    </location>
</feature>
<evidence type="ECO:0000256" key="1">
    <source>
        <dbReference type="SAM" id="MobiDB-lite"/>
    </source>
</evidence>
<feature type="compositionally biased region" description="Polar residues" evidence="1">
    <location>
        <begin position="147"/>
        <end position="161"/>
    </location>
</feature>
<protein>
    <submittedName>
        <fullName evidence="3">Uncharacterized protein</fullName>
    </submittedName>
</protein>
<name>A0A4P9WYA5_9FUNG</name>
<feature type="compositionally biased region" description="Polar residues" evidence="1">
    <location>
        <begin position="521"/>
        <end position="530"/>
    </location>
</feature>
<evidence type="ECO:0000313" key="3">
    <source>
        <dbReference type="EMBL" id="RKO97258.1"/>
    </source>
</evidence>
<evidence type="ECO:0000313" key="4">
    <source>
        <dbReference type="Proteomes" id="UP000268535"/>
    </source>
</evidence>
<sequence length="599" mass="65965">MLSLGQSLAIMAVMITSIAMWTSASPFPTDPPTINPSQLSFTSGGPLIVAPVANDPSSQAELPLADPQMPTNDFTAGNLGRSDSNTGNNIIPFYGSSTTFFGFQRSDSDAGSEAGSEAPNHTEQESEDSRPVRPLQDEESFEASVPAVSTSSFPTESSDTISDSHEASNSKSGKRKAPHPSRKGQSENKRTKNGKKNPILPTLLVSWKSLAANIEQSKADFDNALPTIETRFLEAHLLYIEFWSENSNWFSQAFTILKWKLEKAAELLEFEDEDGSNANALVTADADFDVQMGMLPNKQADAEVTATPEANPEETNTAAKSKGARIVRSALYHSLELALGPRVDGTHYTPDHYETHPDLELTVKEGLQELVAKIEYLRSRAEDERGNVKKYPYASNTRSFRVTRNKIIRQMSFGDEKNDAIWELDDALSNTPKKLRGIRKRLHDNNEQVLAGIFHLKVAAFLVFLVPKLEEVQKVFGTMVEPAFSLTRLKTLNDKNVNREHVESPVPASTTDDARTIPVNPDNTESSVSTPSAYTKNVATWYDDFTKEALTVCNAFVPGLYTPHVLGVPASSKQPQPLETKLLRPQQFDIKFFADLPVA</sequence>
<feature type="signal peptide" evidence="2">
    <location>
        <begin position="1"/>
        <end position="24"/>
    </location>
</feature>
<feature type="region of interest" description="Disordered" evidence="1">
    <location>
        <begin position="51"/>
        <end position="85"/>
    </location>
</feature>
<dbReference type="Proteomes" id="UP000268535">
    <property type="component" value="Unassembled WGS sequence"/>
</dbReference>
<dbReference type="AlphaFoldDB" id="A0A4P9WYA5"/>
<reference evidence="4" key="1">
    <citation type="journal article" date="2018" name="Nat. Microbiol.">
        <title>Leveraging single-cell genomics to expand the fungal tree of life.</title>
        <authorList>
            <person name="Ahrendt S.R."/>
            <person name="Quandt C.A."/>
            <person name="Ciobanu D."/>
            <person name="Clum A."/>
            <person name="Salamov A."/>
            <person name="Andreopoulos B."/>
            <person name="Cheng J.F."/>
            <person name="Woyke T."/>
            <person name="Pelin A."/>
            <person name="Henrissat B."/>
            <person name="Reynolds N.K."/>
            <person name="Benny G.L."/>
            <person name="Smith M.E."/>
            <person name="James T.Y."/>
            <person name="Grigoriev I.V."/>
        </authorList>
    </citation>
    <scope>NUCLEOTIDE SEQUENCE [LARGE SCALE GENOMIC DNA]</scope>
    <source>
        <strain evidence="4">ATCC 52028</strain>
    </source>
</reference>
<dbReference type="EMBL" id="ML009341">
    <property type="protein sequence ID" value="RKO97258.1"/>
    <property type="molecule type" value="Genomic_DNA"/>
</dbReference>
<feature type="compositionally biased region" description="Basic and acidic residues" evidence="1">
    <location>
        <begin position="120"/>
        <end position="131"/>
    </location>
</feature>
<organism evidence="3 4">
    <name type="scientific">Caulochytrium protostelioides</name>
    <dbReference type="NCBI Taxonomy" id="1555241"/>
    <lineage>
        <taxon>Eukaryota</taxon>
        <taxon>Fungi</taxon>
        <taxon>Fungi incertae sedis</taxon>
        <taxon>Chytridiomycota</taxon>
        <taxon>Chytridiomycota incertae sedis</taxon>
        <taxon>Chytridiomycetes</taxon>
        <taxon>Caulochytriales</taxon>
        <taxon>Caulochytriaceae</taxon>
        <taxon>Caulochytrium</taxon>
    </lineage>
</organism>
<feature type="region of interest" description="Disordered" evidence="1">
    <location>
        <begin position="500"/>
        <end position="530"/>
    </location>
</feature>
<keyword evidence="2" id="KW-0732">Signal</keyword>
<gene>
    <name evidence="3" type="ORF">CAUPRSCDRAFT_11062</name>
</gene>
<feature type="region of interest" description="Disordered" evidence="1">
    <location>
        <begin position="102"/>
        <end position="197"/>
    </location>
</feature>
<accession>A0A4P9WYA5</accession>
<feature type="compositionally biased region" description="Polar residues" evidence="1">
    <location>
        <begin position="69"/>
        <end position="85"/>
    </location>
</feature>
<proteinExistence type="predicted"/>
<evidence type="ECO:0000256" key="2">
    <source>
        <dbReference type="SAM" id="SignalP"/>
    </source>
</evidence>